<dbReference type="PANTHER" id="PTHR43200">
    <property type="entry name" value="PHOSPHATASE"/>
    <property type="match status" value="1"/>
</dbReference>
<proteinExistence type="inferred from homology"/>
<dbReference type="InterPro" id="IPR051090">
    <property type="entry name" value="Inositol_monoP_superfamily"/>
</dbReference>
<keyword evidence="8" id="KW-1185">Reference proteome</keyword>
<feature type="binding site" evidence="6">
    <location>
        <position position="176"/>
    </location>
    <ligand>
        <name>Mg(2+)</name>
        <dbReference type="ChEBI" id="CHEBI:18420"/>
        <label>1</label>
        <note>catalytic</note>
    </ligand>
</feature>
<dbReference type="GO" id="GO:0008441">
    <property type="term" value="F:3'(2'),5'-bisphosphate nucleotidase activity"/>
    <property type="evidence" value="ECO:0007669"/>
    <property type="project" value="TreeGrafter"/>
</dbReference>
<feature type="binding site" evidence="6">
    <location>
        <position position="173"/>
    </location>
    <ligand>
        <name>Mg(2+)</name>
        <dbReference type="ChEBI" id="CHEBI:18420"/>
        <label>1</label>
        <note>catalytic</note>
    </ligand>
</feature>
<dbReference type="OrthoDB" id="411145at2759"/>
<accession>A0A7J9HQM8</accession>
<evidence type="ECO:0000256" key="2">
    <source>
        <dbReference type="ARBA" id="ARBA00009759"/>
    </source>
</evidence>
<evidence type="ECO:0000313" key="8">
    <source>
        <dbReference type="Proteomes" id="UP000593560"/>
    </source>
</evidence>
<organism evidence="7 8">
    <name type="scientific">Gossypium harknessii</name>
    <dbReference type="NCBI Taxonomy" id="34285"/>
    <lineage>
        <taxon>Eukaryota</taxon>
        <taxon>Viridiplantae</taxon>
        <taxon>Streptophyta</taxon>
        <taxon>Embryophyta</taxon>
        <taxon>Tracheophyta</taxon>
        <taxon>Spermatophyta</taxon>
        <taxon>Magnoliopsida</taxon>
        <taxon>eudicotyledons</taxon>
        <taxon>Gunneridae</taxon>
        <taxon>Pentapetalae</taxon>
        <taxon>rosids</taxon>
        <taxon>malvids</taxon>
        <taxon>Malvales</taxon>
        <taxon>Malvaceae</taxon>
        <taxon>Malvoideae</taxon>
        <taxon>Gossypium</taxon>
    </lineage>
</organism>
<keyword evidence="5 6" id="KW-0460">Magnesium</keyword>
<feature type="binding site" evidence="6">
    <location>
        <position position="175"/>
    </location>
    <ligand>
        <name>Mg(2+)</name>
        <dbReference type="ChEBI" id="CHEBI:18420"/>
        <label>1</label>
        <note>catalytic</note>
    </ligand>
</feature>
<evidence type="ECO:0000256" key="4">
    <source>
        <dbReference type="ARBA" id="ARBA00022801"/>
    </source>
</evidence>
<comment type="cofactor">
    <cofactor evidence="1 6">
        <name>Mg(2+)</name>
        <dbReference type="ChEBI" id="CHEBI:18420"/>
    </cofactor>
</comment>
<comment type="similarity">
    <text evidence="2">Belongs to the inositol monophosphatase superfamily.</text>
</comment>
<evidence type="ECO:0008006" key="9">
    <source>
        <dbReference type="Google" id="ProtNLM"/>
    </source>
</evidence>
<sequence length="387" mass="42393">MIPAMDLHLLRSPPGVRFFRRHPSPAPLRRRVVTVSSILPFAKEKAKYHIELEAAVELVERACSLCIDVQRSLLSDGRILEKNDQTPVTVADFGVQVLVSIELGKLFPSIPLVAEEDSGFLQSQNLVDLVVSAVSDKTSFHEESFSHADVLEAIDRGERTEFGTKPATYWILDPIDGTRGFVKGSKALYVVGLSLVVEGEIMLGVMGCPNWVVDTSHRSITGVQGYKNSSPGLGIIMVAHVGCGTWTKRLRHMLDSSFKPSSDWTRCFVDGCSLVRKANFCIPDSQAWESLPLLCKYLMVASGGASVFILEVKPERVAKAWDHAAGMICVHEAGGKVTDWKGSELDLAADQVKRRIIYPAGGVLVTNGKIHQQIVEMISSSSTVVRH</sequence>
<dbReference type="PROSITE" id="PS00629">
    <property type="entry name" value="IMP_1"/>
    <property type="match status" value="1"/>
</dbReference>
<evidence type="ECO:0000256" key="5">
    <source>
        <dbReference type="ARBA" id="ARBA00022842"/>
    </source>
</evidence>
<keyword evidence="3 6" id="KW-0479">Metal-binding</keyword>
<feature type="binding site" evidence="6">
    <location>
        <position position="115"/>
    </location>
    <ligand>
        <name>Mg(2+)</name>
        <dbReference type="ChEBI" id="CHEBI:18420"/>
        <label>1</label>
        <note>catalytic</note>
    </ligand>
</feature>
<gene>
    <name evidence="7" type="ORF">Gohar_025931</name>
</gene>
<dbReference type="GO" id="GO:0000103">
    <property type="term" value="P:sulfate assimilation"/>
    <property type="evidence" value="ECO:0007669"/>
    <property type="project" value="TreeGrafter"/>
</dbReference>
<dbReference type="CDD" id="cd01517">
    <property type="entry name" value="PAP_phosphatase"/>
    <property type="match status" value="1"/>
</dbReference>
<dbReference type="InterPro" id="IPR000760">
    <property type="entry name" value="Inositol_monophosphatase-like"/>
</dbReference>
<protein>
    <recommendedName>
        <fullName evidence="9">PAP-specific phosphatase, mitochondrial</fullName>
    </recommendedName>
</protein>
<evidence type="ECO:0000256" key="6">
    <source>
        <dbReference type="PIRSR" id="PIRSR600760-2"/>
    </source>
</evidence>
<dbReference type="SUPFAM" id="SSF56655">
    <property type="entry name" value="Carbohydrate phosphatase"/>
    <property type="match status" value="1"/>
</dbReference>
<dbReference type="GO" id="GO:0046872">
    <property type="term" value="F:metal ion binding"/>
    <property type="evidence" value="ECO:0007669"/>
    <property type="project" value="UniProtKB-KW"/>
</dbReference>
<dbReference type="Gene3D" id="3.40.190.80">
    <property type="match status" value="1"/>
</dbReference>
<evidence type="ECO:0000313" key="7">
    <source>
        <dbReference type="EMBL" id="MBA0811918.1"/>
    </source>
</evidence>
<name>A0A7J9HQM8_9ROSI</name>
<dbReference type="InterPro" id="IPR020583">
    <property type="entry name" value="Inositol_monoP_metal-BS"/>
</dbReference>
<comment type="caution">
    <text evidence="7">The sequence shown here is derived from an EMBL/GenBank/DDBJ whole genome shotgun (WGS) entry which is preliminary data.</text>
</comment>
<reference evidence="7 8" key="1">
    <citation type="journal article" date="2019" name="Genome Biol. Evol.">
        <title>Insights into the evolution of the New World diploid cottons (Gossypium, subgenus Houzingenia) based on genome sequencing.</title>
        <authorList>
            <person name="Grover C.E."/>
            <person name="Arick M.A. 2nd"/>
            <person name="Thrash A."/>
            <person name="Conover J.L."/>
            <person name="Sanders W.S."/>
            <person name="Peterson D.G."/>
            <person name="Frelichowski J.E."/>
            <person name="Scheffler J.A."/>
            <person name="Scheffler B.E."/>
            <person name="Wendel J.F."/>
        </authorList>
    </citation>
    <scope>NUCLEOTIDE SEQUENCE [LARGE SCALE GENOMIC DNA]</scope>
    <source>
        <strain evidence="7">0</strain>
        <tissue evidence="7">Leaf</tissue>
    </source>
</reference>
<evidence type="ECO:0000256" key="1">
    <source>
        <dbReference type="ARBA" id="ARBA00001946"/>
    </source>
</evidence>
<dbReference type="Proteomes" id="UP000593560">
    <property type="component" value="Unassembled WGS sequence"/>
</dbReference>
<dbReference type="Gene3D" id="3.30.540.10">
    <property type="entry name" value="Fructose-1,6-Bisphosphatase, subunit A, domain 1"/>
    <property type="match status" value="1"/>
</dbReference>
<dbReference type="PANTHER" id="PTHR43200:SF4">
    <property type="entry name" value="PAP-SPECIFIC PHOSPHATASE, MITOCHONDRIAL-RELATED"/>
    <property type="match status" value="1"/>
</dbReference>
<dbReference type="AlphaFoldDB" id="A0A7J9HQM8"/>
<keyword evidence="4" id="KW-0378">Hydrolase</keyword>
<feature type="binding site" evidence="6">
    <location>
        <position position="322"/>
    </location>
    <ligand>
        <name>Mg(2+)</name>
        <dbReference type="ChEBI" id="CHEBI:18420"/>
        <label>1</label>
        <note>catalytic</note>
    </ligand>
</feature>
<dbReference type="EMBL" id="JABFAD010000011">
    <property type="protein sequence ID" value="MBA0811918.1"/>
    <property type="molecule type" value="Genomic_DNA"/>
</dbReference>
<evidence type="ECO:0000256" key="3">
    <source>
        <dbReference type="ARBA" id="ARBA00022723"/>
    </source>
</evidence>
<dbReference type="Pfam" id="PF00459">
    <property type="entry name" value="Inositol_P"/>
    <property type="match status" value="1"/>
</dbReference>